<sequence>MTELSRTYVDECLRGDGGLAGAVARAELPPAFEEAWRARLLPRPWFLRASETAAFARDLKGLFDLLVSLPHRLFDGDLDRYTAEIGIGPALASLLRRGGSGVPATFGRADAYHDGTAYKLLEFNLGSEIGGLEMAVFNRGLLRVPEFAEFARVHRLGHVDIAARMAAVLRDRARPALSGGGEPVVGLIEGRGGVTLYGRMMRAAVEAMAEQGIDLRIGEIGDVRTGPDGKLALDGTPLDLVLRNFAASQLLEDPAGTEAAEPFFRAHEAGRTVLFTSLESGFYSNKSALALLTDPRWSGSFDADERALVDRVLPWSRTLHAAGASAGGAGSASHTPAASGLADLVDLCRERRERLILKPGAGYGGLDTFVGWECTDAEWDKALRIAVERGGHVAQERVVPRPEPVYDPVTGTVDSWIAALGIFLTDEGYAGAHARANRADGGAIVGLSSNPDTRMVGVFSHP</sequence>
<evidence type="ECO:0000313" key="1">
    <source>
        <dbReference type="EMBL" id="WTR68534.1"/>
    </source>
</evidence>
<dbReference type="SUPFAM" id="SSF56059">
    <property type="entry name" value="Glutathione synthetase ATP-binding domain-like"/>
    <property type="match status" value="1"/>
</dbReference>
<reference evidence="1 2" key="1">
    <citation type="submission" date="2022-10" db="EMBL/GenBank/DDBJ databases">
        <title>The complete genomes of actinobacterial strains from the NBC collection.</title>
        <authorList>
            <person name="Joergensen T.S."/>
            <person name="Alvarez Arevalo M."/>
            <person name="Sterndorff E.B."/>
            <person name="Faurdal D."/>
            <person name="Vuksanovic O."/>
            <person name="Mourched A.-S."/>
            <person name="Charusanti P."/>
            <person name="Shaw S."/>
            <person name="Blin K."/>
            <person name="Weber T."/>
        </authorList>
    </citation>
    <scope>NUCLEOTIDE SEQUENCE [LARGE SCALE GENOMIC DNA]</scope>
    <source>
        <strain evidence="1 2">NBC_00123</strain>
    </source>
</reference>
<evidence type="ECO:0000313" key="2">
    <source>
        <dbReference type="Proteomes" id="UP001622594"/>
    </source>
</evidence>
<keyword evidence="2" id="KW-1185">Reference proteome</keyword>
<evidence type="ECO:0008006" key="3">
    <source>
        <dbReference type="Google" id="ProtNLM"/>
    </source>
</evidence>
<dbReference type="Proteomes" id="UP001622594">
    <property type="component" value="Chromosome"/>
</dbReference>
<name>A0ABZ1L1Z9_9ACTN</name>
<accession>A0ABZ1L1Z9</accession>
<gene>
    <name evidence="1" type="ORF">OG814_04240</name>
</gene>
<protein>
    <recommendedName>
        <fullName evidence="3">Circularly permuted type 2 ATP-grasp protein</fullName>
    </recommendedName>
</protein>
<organism evidence="1 2">
    <name type="scientific">Streptomyces zaomyceticus</name>
    <dbReference type="NCBI Taxonomy" id="68286"/>
    <lineage>
        <taxon>Bacteria</taxon>
        <taxon>Bacillati</taxon>
        <taxon>Actinomycetota</taxon>
        <taxon>Actinomycetes</taxon>
        <taxon>Kitasatosporales</taxon>
        <taxon>Streptomycetaceae</taxon>
        <taxon>Streptomyces</taxon>
    </lineage>
</organism>
<dbReference type="RefSeq" id="WP_406333451.1">
    <property type="nucleotide sequence ID" value="NZ_CP108188.1"/>
</dbReference>
<proteinExistence type="predicted"/>
<dbReference type="EMBL" id="CP108188">
    <property type="protein sequence ID" value="WTR68534.1"/>
    <property type="molecule type" value="Genomic_DNA"/>
</dbReference>